<evidence type="ECO:0000256" key="1">
    <source>
        <dbReference type="ARBA" id="ARBA00023002"/>
    </source>
</evidence>
<dbReference type="GO" id="GO:0016491">
    <property type="term" value="F:oxidoreductase activity"/>
    <property type="evidence" value="ECO:0007669"/>
    <property type="project" value="UniProtKB-KW"/>
</dbReference>
<gene>
    <name evidence="2" type="ORF">K444DRAFT_547805</name>
</gene>
<proteinExistence type="predicted"/>
<dbReference type="Gene3D" id="3.40.50.720">
    <property type="entry name" value="NAD(P)-binding Rossmann-like Domain"/>
    <property type="match status" value="1"/>
</dbReference>
<keyword evidence="3" id="KW-1185">Reference proteome</keyword>
<keyword evidence="1" id="KW-0560">Oxidoreductase</keyword>
<dbReference type="SUPFAM" id="SSF51735">
    <property type="entry name" value="NAD(P)-binding Rossmann-fold domains"/>
    <property type="match status" value="1"/>
</dbReference>
<dbReference type="Proteomes" id="UP000235371">
    <property type="component" value="Unassembled WGS sequence"/>
</dbReference>
<dbReference type="InParanoid" id="A0A2J6SIA0"/>
<dbReference type="STRING" id="1095630.A0A2J6SIA0"/>
<protein>
    <submittedName>
        <fullName evidence="2">NAD(P)-binding protein</fullName>
    </submittedName>
</protein>
<dbReference type="RefSeq" id="XP_024727387.1">
    <property type="nucleotide sequence ID" value="XM_024876328.1"/>
</dbReference>
<name>A0A2J6SIA0_9HELO</name>
<organism evidence="2 3">
    <name type="scientific">Hyaloscypha bicolor E</name>
    <dbReference type="NCBI Taxonomy" id="1095630"/>
    <lineage>
        <taxon>Eukaryota</taxon>
        <taxon>Fungi</taxon>
        <taxon>Dikarya</taxon>
        <taxon>Ascomycota</taxon>
        <taxon>Pezizomycotina</taxon>
        <taxon>Leotiomycetes</taxon>
        <taxon>Helotiales</taxon>
        <taxon>Hyaloscyphaceae</taxon>
        <taxon>Hyaloscypha</taxon>
        <taxon>Hyaloscypha bicolor</taxon>
    </lineage>
</organism>
<dbReference type="InterPro" id="IPR052228">
    <property type="entry name" value="Sec_Metab_Biosynth_Oxidored"/>
</dbReference>
<dbReference type="PANTHER" id="PTHR47534">
    <property type="entry name" value="YALI0E05731P"/>
    <property type="match status" value="1"/>
</dbReference>
<accession>A0A2J6SIA0</accession>
<dbReference type="OrthoDB" id="2898509at2759"/>
<dbReference type="GeneID" id="36584407"/>
<sequence>MVALDVVHASNARLRELGPDLVALFVGGTSGIGEFTLKAFVQNTISPRVYLVGRNASAADRIIKECRELNKEGKVEFLKADVTELKEVDLVCKEIQKREKKINLLFQTQGNLTLNGRNENPEGLDRKFTLNYYSRMRFVYNLLPQLRTASAEPPHFSRTLSVLGAGHEGAINLTDLDLKTTFSGARCAAHTIVMNDFMAEEFAAREHGISFLHTSPGVVNTGLTRELPIWARALMKVATPLLSLFFVSADETGQRQLFLASSGIYPPAKPAQGAPLAAGVPFPKDFSVSKGSNGKVGSGAYLVNWNGDISGNEKILSDYREKGVGKTVWEHTMGIFKQVEKINQGGIDSATS</sequence>
<evidence type="ECO:0000313" key="3">
    <source>
        <dbReference type="Proteomes" id="UP000235371"/>
    </source>
</evidence>
<dbReference type="AlphaFoldDB" id="A0A2J6SIA0"/>
<dbReference type="EMBL" id="KZ613913">
    <property type="protein sequence ID" value="PMD50483.1"/>
    <property type="molecule type" value="Genomic_DNA"/>
</dbReference>
<evidence type="ECO:0000313" key="2">
    <source>
        <dbReference type="EMBL" id="PMD50483.1"/>
    </source>
</evidence>
<dbReference type="InterPro" id="IPR002347">
    <property type="entry name" value="SDR_fam"/>
</dbReference>
<dbReference type="Pfam" id="PF00106">
    <property type="entry name" value="adh_short"/>
    <property type="match status" value="1"/>
</dbReference>
<dbReference type="PANTHER" id="PTHR47534:SF3">
    <property type="entry name" value="ALCOHOL DEHYDROGENASE-LIKE C-TERMINAL DOMAIN-CONTAINING PROTEIN"/>
    <property type="match status" value="1"/>
</dbReference>
<reference evidence="2 3" key="1">
    <citation type="submission" date="2016-04" db="EMBL/GenBank/DDBJ databases">
        <title>A degradative enzymes factory behind the ericoid mycorrhizal symbiosis.</title>
        <authorList>
            <consortium name="DOE Joint Genome Institute"/>
            <person name="Martino E."/>
            <person name="Morin E."/>
            <person name="Grelet G."/>
            <person name="Kuo A."/>
            <person name="Kohler A."/>
            <person name="Daghino S."/>
            <person name="Barry K."/>
            <person name="Choi C."/>
            <person name="Cichocki N."/>
            <person name="Clum A."/>
            <person name="Copeland A."/>
            <person name="Hainaut M."/>
            <person name="Haridas S."/>
            <person name="Labutti K."/>
            <person name="Lindquist E."/>
            <person name="Lipzen A."/>
            <person name="Khouja H.-R."/>
            <person name="Murat C."/>
            <person name="Ohm R."/>
            <person name="Olson A."/>
            <person name="Spatafora J."/>
            <person name="Veneault-Fourrey C."/>
            <person name="Henrissat B."/>
            <person name="Grigoriev I."/>
            <person name="Martin F."/>
            <person name="Perotto S."/>
        </authorList>
    </citation>
    <scope>NUCLEOTIDE SEQUENCE [LARGE SCALE GENOMIC DNA]</scope>
    <source>
        <strain evidence="2 3">E</strain>
    </source>
</reference>
<dbReference type="InterPro" id="IPR036291">
    <property type="entry name" value="NAD(P)-bd_dom_sf"/>
</dbReference>